<sequence length="632" mass="71817">MGNNQQLQRNDQYALFREDIPKKQGYSNELICIQNKNDPDKAFPKDYYGSKTLLELFEKAISKFGDNKFLGSRNNDKAGRPYEFKTFKEVAIQMDDLAQGILNLNLSPVIQHNNENWRFMGIFSRNREEWALVNLACMKISITVVPFFDSLGQDSLAFVINQTELTTMCIEEKNFEILLKLKCEGRIQSLQSIVMFDKPTSEQILKAQQSNVKILQMSNLVTQGQQNKQSLIELRPKSDSIYMFCYTSGTTGGPKAAMISHYNLLGIQHQLDGDPLQLLDDLKALKPTHIAVVPRILTRIYQRINDGVRQKGGCSQYLFKKAVNSKVSNYKSKGEFKHKLYDKILFKKIQALFGGNLKTMMCGSAAVDPKILIFFKIALGINVYEGYAQTETSLIGTTTTLFDRSTGHVGSLSDIIKARLKDVPEMNYYHTDLPPRGELQIKCPGNIKGYFKDQEKSIELYDEDGWLNTGDVVSVSPNGNIQIIDRAKNLFKLSQGEYIAPEKLQNLYSQAPIVQQIYIHGESSVDYIVAVIVPDPDQIKKFAQSKELSVDDYDTLLKQKAVKDVVLSQLNALAIEFKFSGLEKVKKVHLTSIQFNTDNDLATPTLKVKRFNVRKYFQKEIEQLYNQNDSII</sequence>
<dbReference type="PANTHER" id="PTHR43272:SF33">
    <property type="entry name" value="AMP-BINDING DOMAIN-CONTAINING PROTEIN-RELATED"/>
    <property type="match status" value="1"/>
</dbReference>
<dbReference type="InterPro" id="IPR020845">
    <property type="entry name" value="AMP-binding_CS"/>
</dbReference>
<dbReference type="GO" id="GO:0005783">
    <property type="term" value="C:endoplasmic reticulum"/>
    <property type="evidence" value="ECO:0007669"/>
    <property type="project" value="TreeGrafter"/>
</dbReference>
<dbReference type="EMBL" id="CCKQ01009488">
    <property type="protein sequence ID" value="CDW80980.1"/>
    <property type="molecule type" value="Genomic_DNA"/>
</dbReference>
<keyword evidence="1" id="KW-0547">Nucleotide-binding</keyword>
<dbReference type="InParanoid" id="A0A078AFJ7"/>
<dbReference type="GO" id="GO:0005524">
    <property type="term" value="F:ATP binding"/>
    <property type="evidence" value="ECO:0007669"/>
    <property type="project" value="UniProtKB-KW"/>
</dbReference>
<keyword evidence="5" id="KW-1185">Reference proteome</keyword>
<dbReference type="OMA" id="HADPEHS"/>
<keyword evidence="4" id="KW-0436">Ligase</keyword>
<dbReference type="PROSITE" id="PS00455">
    <property type="entry name" value="AMP_BINDING"/>
    <property type="match status" value="1"/>
</dbReference>
<dbReference type="SUPFAM" id="SSF56801">
    <property type="entry name" value="Acetyl-CoA synthetase-like"/>
    <property type="match status" value="1"/>
</dbReference>
<feature type="domain" description="AMP-dependent synthetase/ligase" evidence="3">
    <location>
        <begin position="274"/>
        <end position="451"/>
    </location>
</feature>
<dbReference type="GO" id="GO:0004467">
    <property type="term" value="F:long-chain fatty acid-CoA ligase activity"/>
    <property type="evidence" value="ECO:0007669"/>
    <property type="project" value="TreeGrafter"/>
</dbReference>
<proteinExistence type="predicted"/>
<keyword evidence="2" id="KW-0067">ATP-binding</keyword>
<dbReference type="InterPro" id="IPR042099">
    <property type="entry name" value="ANL_N_sf"/>
</dbReference>
<name>A0A078AFJ7_STYLE</name>
<evidence type="ECO:0000313" key="5">
    <source>
        <dbReference type="Proteomes" id="UP000039865"/>
    </source>
</evidence>
<dbReference type="Proteomes" id="UP000039865">
    <property type="component" value="Unassembled WGS sequence"/>
</dbReference>
<dbReference type="GO" id="GO:0016020">
    <property type="term" value="C:membrane"/>
    <property type="evidence" value="ECO:0007669"/>
    <property type="project" value="TreeGrafter"/>
</dbReference>
<evidence type="ECO:0000313" key="4">
    <source>
        <dbReference type="EMBL" id="CDW80980.1"/>
    </source>
</evidence>
<evidence type="ECO:0000256" key="1">
    <source>
        <dbReference type="ARBA" id="ARBA00022741"/>
    </source>
</evidence>
<dbReference type="PANTHER" id="PTHR43272">
    <property type="entry name" value="LONG-CHAIN-FATTY-ACID--COA LIGASE"/>
    <property type="match status" value="1"/>
</dbReference>
<protein>
    <submittedName>
        <fullName evidence="4">Long-chain-fatty-acid--ligase 5</fullName>
    </submittedName>
</protein>
<dbReference type="Gene3D" id="3.40.50.12780">
    <property type="entry name" value="N-terminal domain of ligase-like"/>
    <property type="match status" value="2"/>
</dbReference>
<feature type="domain" description="AMP-dependent synthetase/ligase" evidence="3">
    <location>
        <begin position="80"/>
        <end position="265"/>
    </location>
</feature>
<reference evidence="4 5" key="1">
    <citation type="submission" date="2014-06" db="EMBL/GenBank/DDBJ databases">
        <authorList>
            <person name="Swart Estienne"/>
        </authorList>
    </citation>
    <scope>NUCLEOTIDE SEQUENCE [LARGE SCALE GENOMIC DNA]</scope>
    <source>
        <strain evidence="4 5">130c</strain>
    </source>
</reference>
<organism evidence="4 5">
    <name type="scientific">Stylonychia lemnae</name>
    <name type="common">Ciliate</name>
    <dbReference type="NCBI Taxonomy" id="5949"/>
    <lineage>
        <taxon>Eukaryota</taxon>
        <taxon>Sar</taxon>
        <taxon>Alveolata</taxon>
        <taxon>Ciliophora</taxon>
        <taxon>Intramacronucleata</taxon>
        <taxon>Spirotrichea</taxon>
        <taxon>Stichotrichia</taxon>
        <taxon>Sporadotrichida</taxon>
        <taxon>Oxytrichidae</taxon>
        <taxon>Stylonychinae</taxon>
        <taxon>Stylonychia</taxon>
    </lineage>
</organism>
<dbReference type="Pfam" id="PF00501">
    <property type="entry name" value="AMP-binding"/>
    <property type="match status" value="2"/>
</dbReference>
<dbReference type="InterPro" id="IPR000873">
    <property type="entry name" value="AMP-dep_synth/lig_dom"/>
</dbReference>
<evidence type="ECO:0000259" key="3">
    <source>
        <dbReference type="Pfam" id="PF00501"/>
    </source>
</evidence>
<dbReference type="AlphaFoldDB" id="A0A078AFJ7"/>
<dbReference type="OrthoDB" id="1700726at2759"/>
<evidence type="ECO:0000256" key="2">
    <source>
        <dbReference type="ARBA" id="ARBA00022840"/>
    </source>
</evidence>
<accession>A0A078AFJ7</accession>
<gene>
    <name evidence="4" type="primary">Contig4624.g4938</name>
    <name evidence="4" type="ORF">STYLEM_9986</name>
</gene>